<comment type="caution">
    <text evidence="1">The sequence shown here is derived from an EMBL/GenBank/DDBJ whole genome shotgun (WGS) entry which is preliminary data.</text>
</comment>
<accession>A0ABQ1FZ63</accession>
<name>A0ABQ1FZ63_9GAMM</name>
<dbReference type="EMBL" id="BMFZ01000001">
    <property type="protein sequence ID" value="GGA34105.1"/>
    <property type="molecule type" value="Genomic_DNA"/>
</dbReference>
<gene>
    <name evidence="1" type="ORF">GCM10011328_06200</name>
</gene>
<dbReference type="Proteomes" id="UP000627464">
    <property type="component" value="Unassembled WGS sequence"/>
</dbReference>
<sequence>MVEVVVLAWGLEAQQLQEEMLLDMDLLAVVVGHSLLQWEYLALDWQVALVLKVFCL</sequence>
<reference evidence="2" key="1">
    <citation type="journal article" date="2019" name="Int. J. Syst. Evol. Microbiol.">
        <title>The Global Catalogue of Microorganisms (GCM) 10K type strain sequencing project: providing services to taxonomists for standard genome sequencing and annotation.</title>
        <authorList>
            <consortium name="The Broad Institute Genomics Platform"/>
            <consortium name="The Broad Institute Genome Sequencing Center for Infectious Disease"/>
            <person name="Wu L."/>
            <person name="Ma J."/>
        </authorList>
    </citation>
    <scope>NUCLEOTIDE SEQUENCE [LARGE SCALE GENOMIC DNA]</scope>
    <source>
        <strain evidence="2">CGMCC 1.12806</strain>
    </source>
</reference>
<proteinExistence type="predicted"/>
<organism evidence="1 2">
    <name type="scientific">Hafnia psychrotolerans</name>
    <dbReference type="NCBI Taxonomy" id="1477018"/>
    <lineage>
        <taxon>Bacteria</taxon>
        <taxon>Pseudomonadati</taxon>
        <taxon>Pseudomonadota</taxon>
        <taxon>Gammaproteobacteria</taxon>
        <taxon>Enterobacterales</taxon>
        <taxon>Hafniaceae</taxon>
        <taxon>Hafnia</taxon>
    </lineage>
</organism>
<evidence type="ECO:0000313" key="2">
    <source>
        <dbReference type="Proteomes" id="UP000627464"/>
    </source>
</evidence>
<keyword evidence="2" id="KW-1185">Reference proteome</keyword>
<evidence type="ECO:0000313" key="1">
    <source>
        <dbReference type="EMBL" id="GGA34105.1"/>
    </source>
</evidence>
<protein>
    <submittedName>
        <fullName evidence="1">Uncharacterized protein</fullName>
    </submittedName>
</protein>